<name>A0A1X7CUE2_TRICW</name>
<dbReference type="SUPFAM" id="SSF52540">
    <property type="entry name" value="P-loop containing nucleoside triphosphate hydrolases"/>
    <property type="match status" value="1"/>
</dbReference>
<dbReference type="InterPro" id="IPR046843">
    <property type="entry name" value="LonB_AAA-LID"/>
</dbReference>
<dbReference type="Gene3D" id="3.40.50.300">
    <property type="entry name" value="P-loop containing nucleotide triphosphate hydrolases"/>
    <property type="match status" value="2"/>
</dbReference>
<evidence type="ECO:0000256" key="1">
    <source>
        <dbReference type="ARBA" id="ARBA00022670"/>
    </source>
</evidence>
<sequence length="822" mass="90451">MTPSLRLSADLLRRKCDPAQFDFETTSDLPELDEIVGQARAVEAIRFGVGMTHDGYNLFVLGRSGAGKRTMLARLLADRAKSQASPDGWCYVNDFAHPHKPRALRLPPGRATKLRQDMDELVEELKVAVPATFEGETYRARAEQLDAEFSSRQEKAFAELGEDAALHDVALVRTPVGLTLMPMRDGETMSEKDYDALPADKRTAFEEAIASLKERLEKLLHQVPVWHKERRERLRALNREMAMSAVGASMNALEKAYDDLPAVAEYLRAVRVDVLDNVDAFRKLPDSDGQPVPDASAFVRYRVNVLLDHEAGQGAPVVYQDFPSYQNLVGRVEHRAMLGTLVTDFSLIKPGDLHRANGGYLLLEIDKVLRQPFAWEGLKRALLRHEVRIESLAEMFSMVSTVSLEPEPVPLDVKVVLFGERWLYYLLYEMDPDFGELFKVPADFEEDLSRDAANHGRYARLVASLVKHHGLLPLDRGAVMRVVEQQARSAGDAEKISLHMRSLADLLREAEFQARQRGGKVVTDADVQAAVDAQRARTDRVRRRLQEETLRGTVLIDTSGAKSGQVNGLWVTQMGGVMFGQPARITARTRLGDGEVVDIQREARLGGAIHSKAVMTIASFLTARYSSGQPPCLSASLTFEQTYGEVEGDSASVAEVCALISSLADVPIRQTLAVTGSIDQYGSVQAIGGVNEKIEGFFDLCQARGLGGDQGVVIPRANIKHLMLREDVVAAAAAGRFHIYAVESVDEAVEVLTGIAAGVADAQGCFPADSVNGRVCARLASFAQTRRSFVQPSIRSMTMRHRLRAASSNGHVPHGVKRAKQP</sequence>
<evidence type="ECO:0000259" key="3">
    <source>
        <dbReference type="PROSITE" id="PS51786"/>
    </source>
</evidence>
<dbReference type="STRING" id="28094.SAMN06295900_10216"/>
<proteinExistence type="inferred from homology"/>
<feature type="domain" description="Lon proteolytic" evidence="3">
    <location>
        <begin position="560"/>
        <end position="755"/>
    </location>
</feature>
<dbReference type="GO" id="GO:0004252">
    <property type="term" value="F:serine-type endopeptidase activity"/>
    <property type="evidence" value="ECO:0007669"/>
    <property type="project" value="UniProtKB-UniRule"/>
</dbReference>
<keyword evidence="5" id="KW-1185">Reference proteome</keyword>
<dbReference type="RefSeq" id="WP_085224549.1">
    <property type="nucleotide sequence ID" value="NZ_BSQD01000002.1"/>
</dbReference>
<dbReference type="EMBL" id="FXAH01000002">
    <property type="protein sequence ID" value="SMF03257.1"/>
    <property type="molecule type" value="Genomic_DNA"/>
</dbReference>
<dbReference type="InterPro" id="IPR041699">
    <property type="entry name" value="AAA_32"/>
</dbReference>
<comment type="similarity">
    <text evidence="2">Belongs to the peptidase S16 family.</text>
</comment>
<dbReference type="InterPro" id="IPR027065">
    <property type="entry name" value="Lon_Prtase"/>
</dbReference>
<dbReference type="GO" id="GO:0030163">
    <property type="term" value="P:protein catabolic process"/>
    <property type="evidence" value="ECO:0007669"/>
    <property type="project" value="InterPro"/>
</dbReference>
<accession>A0A1X7CUE2</accession>
<dbReference type="PRINTS" id="PR00830">
    <property type="entry name" value="ENDOLAPTASE"/>
</dbReference>
<dbReference type="GO" id="GO:0005524">
    <property type="term" value="F:ATP binding"/>
    <property type="evidence" value="ECO:0007669"/>
    <property type="project" value="InterPro"/>
</dbReference>
<dbReference type="GO" id="GO:0004176">
    <property type="term" value="F:ATP-dependent peptidase activity"/>
    <property type="evidence" value="ECO:0007669"/>
    <property type="project" value="UniProtKB-UniRule"/>
</dbReference>
<gene>
    <name evidence="4" type="ORF">SAMN06295900_10216</name>
</gene>
<dbReference type="InterPro" id="IPR008269">
    <property type="entry name" value="Lon_proteolytic"/>
</dbReference>
<dbReference type="GeneID" id="95552660"/>
<dbReference type="AlphaFoldDB" id="A0A1X7CUE2"/>
<organism evidence="4 5">
    <name type="scientific">Trinickia caryophylli</name>
    <name type="common">Paraburkholderia caryophylli</name>
    <dbReference type="NCBI Taxonomy" id="28094"/>
    <lineage>
        <taxon>Bacteria</taxon>
        <taxon>Pseudomonadati</taxon>
        <taxon>Pseudomonadota</taxon>
        <taxon>Betaproteobacteria</taxon>
        <taxon>Burkholderiales</taxon>
        <taxon>Burkholderiaceae</taxon>
        <taxon>Trinickia</taxon>
    </lineage>
</organism>
<dbReference type="GO" id="GO:0006508">
    <property type="term" value="P:proteolysis"/>
    <property type="evidence" value="ECO:0007669"/>
    <property type="project" value="UniProtKB-KW"/>
</dbReference>
<dbReference type="PROSITE" id="PS51786">
    <property type="entry name" value="LON_PROTEOLYTIC"/>
    <property type="match status" value="1"/>
</dbReference>
<dbReference type="Pfam" id="PF20437">
    <property type="entry name" value="LonC_helical"/>
    <property type="match status" value="1"/>
</dbReference>
<keyword evidence="2" id="KW-0378">Hydrolase</keyword>
<dbReference type="InterPro" id="IPR027417">
    <property type="entry name" value="P-loop_NTPase"/>
</dbReference>
<dbReference type="Gene3D" id="1.10.8.60">
    <property type="match status" value="1"/>
</dbReference>
<dbReference type="EC" id="3.4.21.53" evidence="2"/>
<reference evidence="5" key="1">
    <citation type="submission" date="2017-04" db="EMBL/GenBank/DDBJ databases">
        <authorList>
            <person name="Varghese N."/>
            <person name="Submissions S."/>
        </authorList>
    </citation>
    <scope>NUCLEOTIDE SEQUENCE [LARGE SCALE GENOMIC DNA]</scope>
    <source>
        <strain evidence="5">Ballard 720</strain>
    </source>
</reference>
<protein>
    <recommendedName>
        <fullName evidence="2">endopeptidase La</fullName>
        <ecNumber evidence="2">3.4.21.53</ecNumber>
    </recommendedName>
</protein>
<dbReference type="InterPro" id="IPR014721">
    <property type="entry name" value="Ribsml_uS5_D2-typ_fold_subgr"/>
</dbReference>
<dbReference type="InterPro" id="IPR046844">
    <property type="entry name" value="Lon-like_helical"/>
</dbReference>
<dbReference type="InterPro" id="IPR020568">
    <property type="entry name" value="Ribosomal_Su5_D2-typ_SF"/>
</dbReference>
<keyword evidence="1 2" id="KW-0645">Protease</keyword>
<evidence type="ECO:0000313" key="4">
    <source>
        <dbReference type="EMBL" id="SMF03257.1"/>
    </source>
</evidence>
<dbReference type="SUPFAM" id="SSF54211">
    <property type="entry name" value="Ribosomal protein S5 domain 2-like"/>
    <property type="match status" value="1"/>
</dbReference>
<feature type="active site" evidence="2">
    <location>
        <position position="650"/>
    </location>
</feature>
<dbReference type="PANTHER" id="PTHR10046">
    <property type="entry name" value="ATP DEPENDENT LON PROTEASE FAMILY MEMBER"/>
    <property type="match status" value="1"/>
</dbReference>
<dbReference type="Pfam" id="PF13654">
    <property type="entry name" value="AAA_32"/>
    <property type="match status" value="1"/>
</dbReference>
<evidence type="ECO:0000313" key="5">
    <source>
        <dbReference type="Proteomes" id="UP000192911"/>
    </source>
</evidence>
<dbReference type="OrthoDB" id="9758568at2"/>
<dbReference type="Pfam" id="PF05362">
    <property type="entry name" value="Lon_C"/>
    <property type="match status" value="1"/>
</dbReference>
<dbReference type="Pfam" id="PF20436">
    <property type="entry name" value="LonB_AAA-LID"/>
    <property type="match status" value="1"/>
</dbReference>
<comment type="catalytic activity">
    <reaction evidence="2">
        <text>Hydrolysis of proteins in presence of ATP.</text>
        <dbReference type="EC" id="3.4.21.53"/>
    </reaction>
</comment>
<keyword evidence="2" id="KW-0720">Serine protease</keyword>
<dbReference type="Gene3D" id="3.30.230.10">
    <property type="match status" value="1"/>
</dbReference>
<feature type="active site" evidence="2">
    <location>
        <position position="693"/>
    </location>
</feature>
<evidence type="ECO:0000256" key="2">
    <source>
        <dbReference type="PROSITE-ProRule" id="PRU01122"/>
    </source>
</evidence>
<dbReference type="Proteomes" id="UP000192911">
    <property type="component" value="Unassembled WGS sequence"/>
</dbReference>